<feature type="region of interest" description="Disordered" evidence="1">
    <location>
        <begin position="20"/>
        <end position="71"/>
    </location>
</feature>
<accession>A0A917WD97</accession>
<dbReference type="AlphaFoldDB" id="A0A917WD97"/>
<comment type="caution">
    <text evidence="2">The sequence shown here is derived from an EMBL/GenBank/DDBJ whole genome shotgun (WGS) entry which is preliminary data.</text>
</comment>
<sequence>MMVRADSGLKPGRMRIALDGAGGEVNPVVPGVPPGGAAQAGRDFLTGGRQDSEWRVDPRPACRVSDREQVA</sequence>
<proteinExistence type="predicted"/>
<dbReference type="EMBL" id="BMLF01000001">
    <property type="protein sequence ID" value="GGL93680.1"/>
    <property type="molecule type" value="Genomic_DNA"/>
</dbReference>
<feature type="compositionally biased region" description="Low complexity" evidence="1">
    <location>
        <begin position="24"/>
        <end position="41"/>
    </location>
</feature>
<gene>
    <name evidence="2" type="ORF">GCM10011534_14780</name>
</gene>
<evidence type="ECO:0000256" key="1">
    <source>
        <dbReference type="SAM" id="MobiDB-lite"/>
    </source>
</evidence>
<name>A0A917WD97_9RHOB</name>
<keyword evidence="3" id="KW-1185">Reference proteome</keyword>
<evidence type="ECO:0000313" key="2">
    <source>
        <dbReference type="EMBL" id="GGL93680.1"/>
    </source>
</evidence>
<dbReference type="Proteomes" id="UP000649829">
    <property type="component" value="Unassembled WGS sequence"/>
</dbReference>
<evidence type="ECO:0000313" key="3">
    <source>
        <dbReference type="Proteomes" id="UP000649829"/>
    </source>
</evidence>
<reference evidence="2" key="2">
    <citation type="submission" date="2020-09" db="EMBL/GenBank/DDBJ databases">
        <authorList>
            <person name="Sun Q."/>
            <person name="Zhou Y."/>
        </authorList>
    </citation>
    <scope>NUCLEOTIDE SEQUENCE</scope>
    <source>
        <strain evidence="2">CGMCC 1.6293</strain>
    </source>
</reference>
<reference evidence="2" key="1">
    <citation type="journal article" date="2014" name="Int. J. Syst. Evol. Microbiol.">
        <title>Complete genome sequence of Corynebacterium casei LMG S-19264T (=DSM 44701T), isolated from a smear-ripened cheese.</title>
        <authorList>
            <consortium name="US DOE Joint Genome Institute (JGI-PGF)"/>
            <person name="Walter F."/>
            <person name="Albersmeier A."/>
            <person name="Kalinowski J."/>
            <person name="Ruckert C."/>
        </authorList>
    </citation>
    <scope>NUCLEOTIDE SEQUENCE</scope>
    <source>
        <strain evidence="2">CGMCC 1.6293</strain>
    </source>
</reference>
<protein>
    <submittedName>
        <fullName evidence="2">Uncharacterized protein</fullName>
    </submittedName>
</protein>
<feature type="compositionally biased region" description="Basic and acidic residues" evidence="1">
    <location>
        <begin position="50"/>
        <end position="71"/>
    </location>
</feature>
<organism evidence="2 3">
    <name type="scientific">Pseudooceanicola nanhaiensis</name>
    <dbReference type="NCBI Taxonomy" id="375761"/>
    <lineage>
        <taxon>Bacteria</taxon>
        <taxon>Pseudomonadati</taxon>
        <taxon>Pseudomonadota</taxon>
        <taxon>Alphaproteobacteria</taxon>
        <taxon>Rhodobacterales</taxon>
        <taxon>Paracoccaceae</taxon>
        <taxon>Pseudooceanicola</taxon>
    </lineage>
</organism>